<evidence type="ECO:0000256" key="3">
    <source>
        <dbReference type="ARBA" id="ARBA00023125"/>
    </source>
</evidence>
<dbReference type="PROSITE" id="PS50043">
    <property type="entry name" value="HTH_LUXR_2"/>
    <property type="match status" value="1"/>
</dbReference>
<feature type="modified residue" description="4-aspartylphosphate" evidence="5">
    <location>
        <position position="57"/>
    </location>
</feature>
<dbReference type="OrthoDB" id="9779069at2"/>
<dbReference type="STRING" id="252246.SAMN05421799_1166"/>
<dbReference type="PANTHER" id="PTHR43214">
    <property type="entry name" value="TWO-COMPONENT RESPONSE REGULATOR"/>
    <property type="match status" value="1"/>
</dbReference>
<dbReference type="SMART" id="SM00448">
    <property type="entry name" value="REC"/>
    <property type="match status" value="1"/>
</dbReference>
<organism evidence="8 9">
    <name type="scientific">Alicyclobacillus vulcanalis</name>
    <dbReference type="NCBI Taxonomy" id="252246"/>
    <lineage>
        <taxon>Bacteria</taxon>
        <taxon>Bacillati</taxon>
        <taxon>Bacillota</taxon>
        <taxon>Bacilli</taxon>
        <taxon>Bacillales</taxon>
        <taxon>Alicyclobacillaceae</taxon>
        <taxon>Alicyclobacillus</taxon>
    </lineage>
</organism>
<feature type="domain" description="HTH luxR-type" evidence="6">
    <location>
        <begin position="143"/>
        <end position="208"/>
    </location>
</feature>
<keyword evidence="1 5" id="KW-0597">Phosphoprotein</keyword>
<evidence type="ECO:0000259" key="6">
    <source>
        <dbReference type="PROSITE" id="PS50043"/>
    </source>
</evidence>
<dbReference type="GO" id="GO:0003677">
    <property type="term" value="F:DNA binding"/>
    <property type="evidence" value="ECO:0007669"/>
    <property type="project" value="UniProtKB-KW"/>
</dbReference>
<evidence type="ECO:0000256" key="4">
    <source>
        <dbReference type="ARBA" id="ARBA00023163"/>
    </source>
</evidence>
<name>A0A1N7PQB6_9BACL</name>
<keyword evidence="9" id="KW-1185">Reference proteome</keyword>
<keyword evidence="3" id="KW-0238">DNA-binding</keyword>
<dbReference type="AlphaFoldDB" id="A0A1N7PQB6"/>
<dbReference type="SUPFAM" id="SSF46894">
    <property type="entry name" value="C-terminal effector domain of the bipartite response regulators"/>
    <property type="match status" value="1"/>
</dbReference>
<feature type="domain" description="Response regulatory" evidence="7">
    <location>
        <begin position="6"/>
        <end position="122"/>
    </location>
</feature>
<accession>A0A1N7PQB6</accession>
<dbReference type="InterPro" id="IPR011006">
    <property type="entry name" value="CheY-like_superfamily"/>
</dbReference>
<dbReference type="RefSeq" id="WP_076349138.1">
    <property type="nucleotide sequence ID" value="NZ_FTOO01000016.1"/>
</dbReference>
<reference evidence="9" key="1">
    <citation type="submission" date="2017-01" db="EMBL/GenBank/DDBJ databases">
        <authorList>
            <person name="Varghese N."/>
            <person name="Submissions S."/>
        </authorList>
    </citation>
    <scope>NUCLEOTIDE SEQUENCE [LARGE SCALE GENOMIC DNA]</scope>
    <source>
        <strain evidence="9">DSM 16176</strain>
    </source>
</reference>
<keyword evidence="4" id="KW-0804">Transcription</keyword>
<evidence type="ECO:0000313" key="8">
    <source>
        <dbReference type="EMBL" id="SIT12786.1"/>
    </source>
</evidence>
<evidence type="ECO:0000313" key="9">
    <source>
        <dbReference type="Proteomes" id="UP000186156"/>
    </source>
</evidence>
<dbReference type="Proteomes" id="UP000186156">
    <property type="component" value="Unassembled WGS sequence"/>
</dbReference>
<dbReference type="CDD" id="cd06170">
    <property type="entry name" value="LuxR_C_like"/>
    <property type="match status" value="1"/>
</dbReference>
<dbReference type="InterPro" id="IPR058245">
    <property type="entry name" value="NreC/VraR/RcsB-like_REC"/>
</dbReference>
<keyword evidence="2" id="KW-0805">Transcription regulation</keyword>
<dbReference type="PROSITE" id="PS50110">
    <property type="entry name" value="RESPONSE_REGULATORY"/>
    <property type="match status" value="1"/>
</dbReference>
<dbReference type="InterPro" id="IPR000792">
    <property type="entry name" value="Tscrpt_reg_LuxR_C"/>
</dbReference>
<dbReference type="Gene3D" id="3.40.50.2300">
    <property type="match status" value="1"/>
</dbReference>
<gene>
    <name evidence="8" type="ORF">SAMN05421799_1166</name>
</gene>
<dbReference type="Pfam" id="PF00072">
    <property type="entry name" value="Response_reg"/>
    <property type="match status" value="1"/>
</dbReference>
<evidence type="ECO:0000256" key="1">
    <source>
        <dbReference type="ARBA" id="ARBA00022553"/>
    </source>
</evidence>
<dbReference type="Pfam" id="PF00196">
    <property type="entry name" value="GerE"/>
    <property type="match status" value="1"/>
</dbReference>
<dbReference type="InterPro" id="IPR039420">
    <property type="entry name" value="WalR-like"/>
</dbReference>
<dbReference type="GO" id="GO:0006355">
    <property type="term" value="P:regulation of DNA-templated transcription"/>
    <property type="evidence" value="ECO:0007669"/>
    <property type="project" value="InterPro"/>
</dbReference>
<dbReference type="FunFam" id="1.10.10.10:FF:000153">
    <property type="entry name" value="LuxR family transcriptional regulator"/>
    <property type="match status" value="1"/>
</dbReference>
<dbReference type="InterPro" id="IPR001789">
    <property type="entry name" value="Sig_transdc_resp-reg_receiver"/>
</dbReference>
<evidence type="ECO:0000256" key="2">
    <source>
        <dbReference type="ARBA" id="ARBA00023015"/>
    </source>
</evidence>
<evidence type="ECO:0000256" key="5">
    <source>
        <dbReference type="PROSITE-ProRule" id="PRU00169"/>
    </source>
</evidence>
<dbReference type="SMART" id="SM00421">
    <property type="entry name" value="HTH_LUXR"/>
    <property type="match status" value="1"/>
</dbReference>
<proteinExistence type="predicted"/>
<sequence length="210" mass="23086">MHTPIRIAMVEDHPVVREGLRVLLNLEPDMELVGEAESVTSALALIQRVPVDVLLLDLVLGEEDGIDLIPALRKAAPETRILALSSFTDPARMARLASAGADGFLPKTVDPKHLLAAIRQVAAGRVVFDRAMLKALQEPDAEEAKRLAQLTPRESQILRQVTKGLSNKEIADRLQISERTVKAHLQHIFDKLGVQDRTSAAVLAIRHGWM</sequence>
<dbReference type="GO" id="GO:0000160">
    <property type="term" value="P:phosphorelay signal transduction system"/>
    <property type="evidence" value="ECO:0007669"/>
    <property type="project" value="InterPro"/>
</dbReference>
<dbReference type="PRINTS" id="PR00038">
    <property type="entry name" value="HTHLUXR"/>
</dbReference>
<dbReference type="SUPFAM" id="SSF52172">
    <property type="entry name" value="CheY-like"/>
    <property type="match status" value="1"/>
</dbReference>
<dbReference type="EMBL" id="FTOO01000016">
    <property type="protein sequence ID" value="SIT12786.1"/>
    <property type="molecule type" value="Genomic_DNA"/>
</dbReference>
<dbReference type="PROSITE" id="PS00622">
    <property type="entry name" value="HTH_LUXR_1"/>
    <property type="match status" value="1"/>
</dbReference>
<protein>
    <submittedName>
        <fullName evidence="8">Two component transcriptional regulator, LuxR family</fullName>
    </submittedName>
</protein>
<dbReference type="CDD" id="cd17535">
    <property type="entry name" value="REC_NarL-like"/>
    <property type="match status" value="1"/>
</dbReference>
<dbReference type="InterPro" id="IPR016032">
    <property type="entry name" value="Sig_transdc_resp-reg_C-effctor"/>
</dbReference>
<evidence type="ECO:0000259" key="7">
    <source>
        <dbReference type="PROSITE" id="PS50110"/>
    </source>
</evidence>